<gene>
    <name evidence="2" type="ORF">OP10G_3625</name>
</gene>
<dbReference type="KEGG" id="fgi:OP10G_3625"/>
<dbReference type="Proteomes" id="UP000027982">
    <property type="component" value="Chromosome"/>
</dbReference>
<evidence type="ECO:0000313" key="3">
    <source>
        <dbReference type="Proteomes" id="UP000027982"/>
    </source>
</evidence>
<dbReference type="HOGENOM" id="CLU_385319_0_0_0"/>
<name>A0A068NTY0_FIMGI</name>
<evidence type="ECO:0000256" key="1">
    <source>
        <dbReference type="SAM" id="MobiDB-lite"/>
    </source>
</evidence>
<feature type="compositionally biased region" description="Basic and acidic residues" evidence="1">
    <location>
        <begin position="381"/>
        <end position="390"/>
    </location>
</feature>
<feature type="region of interest" description="Disordered" evidence="1">
    <location>
        <begin position="367"/>
        <end position="441"/>
    </location>
</feature>
<accession>A0A068NTY0</accession>
<dbReference type="OrthoDB" id="5194739at2"/>
<dbReference type="RefSeq" id="WP_025229083.1">
    <property type="nucleotide sequence ID" value="NZ_CP007139.1"/>
</dbReference>
<dbReference type="STRING" id="661478.OP10G_3625"/>
<reference evidence="2 3" key="1">
    <citation type="journal article" date="2014" name="PLoS ONE">
        <title>The first complete genome sequence of the class fimbriimonadia in the phylum armatimonadetes.</title>
        <authorList>
            <person name="Hu Z.Y."/>
            <person name="Wang Y.Z."/>
            <person name="Im W.T."/>
            <person name="Wang S.Y."/>
            <person name="Zhao G.P."/>
            <person name="Zheng H.J."/>
            <person name="Quan Z.X."/>
        </authorList>
    </citation>
    <scope>NUCLEOTIDE SEQUENCE [LARGE SCALE GENOMIC DNA]</scope>
    <source>
        <strain evidence="2">Gsoil 348</strain>
    </source>
</reference>
<dbReference type="eggNOG" id="ENOG503428B">
    <property type="taxonomic scope" value="Bacteria"/>
</dbReference>
<evidence type="ECO:0000313" key="2">
    <source>
        <dbReference type="EMBL" id="AIE86993.1"/>
    </source>
</evidence>
<organism evidence="2 3">
    <name type="scientific">Fimbriimonas ginsengisoli Gsoil 348</name>
    <dbReference type="NCBI Taxonomy" id="661478"/>
    <lineage>
        <taxon>Bacteria</taxon>
        <taxon>Bacillati</taxon>
        <taxon>Armatimonadota</taxon>
        <taxon>Fimbriimonadia</taxon>
        <taxon>Fimbriimonadales</taxon>
        <taxon>Fimbriimonadaceae</taxon>
        <taxon>Fimbriimonas</taxon>
    </lineage>
</organism>
<sequence length="717" mass="78487">MRILLQTKLGPKLVEFDSTPSDADIDEAAASIEGDDSDSRGPISSKPLALQRRPGAPKARVQISPPSPAPNTDFRSIRQRVASGDPLGLNSPPAPKPQPKTQTVTDDLNRIVSQAKQKQLKAPVFTYQGKKFRGDPFGGLSFSQSAYEHALNWGLPFVEGRDGSSVDLRTAMTQVSRVTGIASFRNTKTPDQVAAEQERFDYTGGGKVGLGKSFGFERSAEGEIPREAVPIRRKRRIDPRTGKVATTESGDLLGANEEVETEFKNRVADFLHIARDNPVLGHVVGAANPFPLVTDLFIIQDPNEPFKEQMKAVGRVAEAAATAKAGSLISETLLRYAKGPVLNWLRNAYGRVVGSHVDPEMVGNPFHVSYEGDPHGTYAPEEGKLIREGEPPPGSSDTTTLQRGPTPETGRPSSVLEAGARERTNPHGGAGQDIGLPQQESDKKPLTLDQLQEKYHDGQPGDRFQLGVSDGKGFVNVRRHGSLVEADSIPLTEKEEKALAAALSSKEKAEAFWKSRVSESIRNKMVDFSAILRRVRAGDTIRDSMGKRGIVLDEVRGARPSEDRFSVAYEDGSQGMVDPGRTTLVKEGAPLGLDDATKVWDGDSATVGHAPSSDYATTFFNAFPHLKGKVYIHHAVERRVLNKYPNLCTPEQIHSLENLRGIPWKSNPKVHLSYIRIEWNKFYKAHPNATMEQLLQKATEIDAKYGGQFRPHVSREK</sequence>
<protein>
    <submittedName>
        <fullName evidence="2">Uncharacterized protein</fullName>
    </submittedName>
</protein>
<feature type="region of interest" description="Disordered" evidence="1">
    <location>
        <begin position="14"/>
        <end position="103"/>
    </location>
</feature>
<dbReference type="AlphaFoldDB" id="A0A068NTY0"/>
<proteinExistence type="predicted"/>
<dbReference type="EMBL" id="CP007139">
    <property type="protein sequence ID" value="AIE86993.1"/>
    <property type="molecule type" value="Genomic_DNA"/>
</dbReference>
<keyword evidence="3" id="KW-1185">Reference proteome</keyword>